<dbReference type="Pfam" id="PF05746">
    <property type="entry name" value="DALR_1"/>
    <property type="match status" value="1"/>
</dbReference>
<evidence type="ECO:0000256" key="7">
    <source>
        <dbReference type="ARBA" id="ARBA00022840"/>
    </source>
</evidence>
<dbReference type="PANTHER" id="PTHR11956:SF5">
    <property type="entry name" value="ARGININE--TRNA LIGASE, CYTOPLASMIC"/>
    <property type="match status" value="1"/>
</dbReference>
<accession>F9UKK5</accession>
<evidence type="ECO:0000256" key="6">
    <source>
        <dbReference type="ARBA" id="ARBA00022741"/>
    </source>
</evidence>
<dbReference type="InterPro" id="IPR035684">
    <property type="entry name" value="ArgRS_core"/>
</dbReference>
<feature type="domain" description="Arginyl tRNA synthetase N-terminal" evidence="14">
    <location>
        <begin position="4"/>
        <end position="82"/>
    </location>
</feature>
<dbReference type="PRINTS" id="PR01038">
    <property type="entry name" value="TRNASYNTHARG"/>
</dbReference>
<evidence type="ECO:0000256" key="4">
    <source>
        <dbReference type="ARBA" id="ARBA00022490"/>
    </source>
</evidence>
<evidence type="ECO:0000256" key="11">
    <source>
        <dbReference type="HAMAP-Rule" id="MF_00123"/>
    </source>
</evidence>
<evidence type="ECO:0000313" key="16">
    <source>
        <dbReference type="Proteomes" id="UP000004978"/>
    </source>
</evidence>
<dbReference type="Gene3D" id="3.40.50.620">
    <property type="entry name" value="HUPs"/>
    <property type="match status" value="1"/>
</dbReference>
<keyword evidence="8 11" id="KW-0648">Protein biosynthesis</keyword>
<dbReference type="Gene3D" id="3.30.1360.70">
    <property type="entry name" value="Arginyl tRNA synthetase N-terminal domain"/>
    <property type="match status" value="1"/>
</dbReference>
<dbReference type="GO" id="GO:0005737">
    <property type="term" value="C:cytoplasm"/>
    <property type="evidence" value="ECO:0007669"/>
    <property type="project" value="UniProtKB-SubCell"/>
</dbReference>
<dbReference type="FunFam" id="3.40.50.620:FF:000062">
    <property type="entry name" value="Arginine--tRNA ligase"/>
    <property type="match status" value="1"/>
</dbReference>
<dbReference type="SUPFAM" id="SSF47323">
    <property type="entry name" value="Anticodon-binding domain of a subclass of class I aminoacyl-tRNA synthetases"/>
    <property type="match status" value="1"/>
</dbReference>
<dbReference type="PANTHER" id="PTHR11956">
    <property type="entry name" value="ARGINYL-TRNA SYNTHETASE"/>
    <property type="match status" value="1"/>
</dbReference>
<dbReference type="eggNOG" id="COG0018">
    <property type="taxonomic scope" value="Bacteria"/>
</dbReference>
<feature type="domain" description="DALR anticodon binding" evidence="13">
    <location>
        <begin position="424"/>
        <end position="537"/>
    </location>
</feature>
<keyword evidence="6 11" id="KW-0547">Nucleotide-binding</keyword>
<evidence type="ECO:0000256" key="8">
    <source>
        <dbReference type="ARBA" id="ARBA00022917"/>
    </source>
</evidence>
<dbReference type="GO" id="GO:0005524">
    <property type="term" value="F:ATP binding"/>
    <property type="evidence" value="ECO:0007669"/>
    <property type="project" value="UniProtKB-UniRule"/>
</dbReference>
<dbReference type="SUPFAM" id="SSF52374">
    <property type="entry name" value="Nucleotidylyl transferase"/>
    <property type="match status" value="1"/>
</dbReference>
<dbReference type="NCBIfam" id="TIGR00456">
    <property type="entry name" value="argS"/>
    <property type="match status" value="1"/>
</dbReference>
<dbReference type="InterPro" id="IPR005148">
    <property type="entry name" value="Arg-tRNA-synth_N"/>
</dbReference>
<dbReference type="PROSITE" id="PS00178">
    <property type="entry name" value="AA_TRNA_LIGASE_I"/>
    <property type="match status" value="1"/>
</dbReference>
<sequence length="537" mass="60971">MIKEKLLEELKHIAKELKIEREPFLIEPKAYADLTTNMAMGNKGQNPHELAEAIVKALEPKMKALHLKNVEIAGPGFLNFFLTEESLVEGLNDVLAKGKDYGKGNKKGKINIEFVSANPTGYLHVGHARNAAIGSTVANILEFAGMDVTREYYINDAGVQINLLAESLFARYQQNFDANYELPEGGYRGEDIVWAAGEMFKKYGDKYKDAKLEGEILETFKKEGVELFLSAIDEDLKKFGVWFDIWYSEKSLYNNDAILIKEAIKKLNNTYEKDGATWLKTTSNGDDKDRVLIKSDGTYTYFTPDIAYHNIKFERTGEDAIIMNVWGADHSGYIKRMQTAMKNLGYKPENLIVLCMQLVRLMKNGSEFKMSKRRGTSFFLRELIDLVGKDSARFILLDRTYNSKLDFDIDIATSKTNDNPAVLVQYANARAHALLSKSSLDFETLKAEKFENEQDEKLISTILEFPEIVLKSADKYMTNLLTQYLIKLAKEFNSWYSNSDKIIGHKNEASLLALVKAVHITLENGMRLIEISTPHKM</sequence>
<dbReference type="InterPro" id="IPR001412">
    <property type="entry name" value="aa-tRNA-synth_I_CS"/>
</dbReference>
<dbReference type="Pfam" id="PF00750">
    <property type="entry name" value="tRNA-synt_1d"/>
    <property type="match status" value="1"/>
</dbReference>
<name>F9UKK5_9BACT</name>
<dbReference type="Pfam" id="PF03485">
    <property type="entry name" value="Arg_tRNA_synt_N"/>
    <property type="match status" value="1"/>
</dbReference>
<evidence type="ECO:0000256" key="10">
    <source>
        <dbReference type="ARBA" id="ARBA00049339"/>
    </source>
</evidence>
<gene>
    <name evidence="11 15" type="primary">argS</name>
    <name evidence="15" type="ORF">MCSF7_02091</name>
</gene>
<evidence type="ECO:0000259" key="14">
    <source>
        <dbReference type="SMART" id="SM01016"/>
    </source>
</evidence>
<evidence type="ECO:0000256" key="1">
    <source>
        <dbReference type="ARBA" id="ARBA00004496"/>
    </source>
</evidence>
<evidence type="ECO:0000256" key="3">
    <source>
        <dbReference type="ARBA" id="ARBA00011245"/>
    </source>
</evidence>
<comment type="caution">
    <text evidence="15">The sequence shown here is derived from an EMBL/GenBank/DDBJ whole genome shotgun (WGS) entry which is preliminary data.</text>
</comment>
<organism evidence="15 16">
    <name type="scientific">Mycoplasmopsis columbina SF7</name>
    <dbReference type="NCBI Taxonomy" id="1037410"/>
    <lineage>
        <taxon>Bacteria</taxon>
        <taxon>Bacillati</taxon>
        <taxon>Mycoplasmatota</taxon>
        <taxon>Mycoplasmoidales</taxon>
        <taxon>Metamycoplasmataceae</taxon>
        <taxon>Mycoplasmopsis</taxon>
    </lineage>
</organism>
<dbReference type="SMART" id="SM01016">
    <property type="entry name" value="Arg_tRNA_synt_N"/>
    <property type="match status" value="1"/>
</dbReference>
<comment type="catalytic activity">
    <reaction evidence="10 11">
        <text>tRNA(Arg) + L-arginine + ATP = L-arginyl-tRNA(Arg) + AMP + diphosphate</text>
        <dbReference type="Rhea" id="RHEA:20301"/>
        <dbReference type="Rhea" id="RHEA-COMP:9658"/>
        <dbReference type="Rhea" id="RHEA-COMP:9673"/>
        <dbReference type="ChEBI" id="CHEBI:30616"/>
        <dbReference type="ChEBI" id="CHEBI:32682"/>
        <dbReference type="ChEBI" id="CHEBI:33019"/>
        <dbReference type="ChEBI" id="CHEBI:78442"/>
        <dbReference type="ChEBI" id="CHEBI:78513"/>
        <dbReference type="ChEBI" id="CHEBI:456215"/>
        <dbReference type="EC" id="6.1.1.19"/>
    </reaction>
</comment>
<keyword evidence="4 11" id="KW-0963">Cytoplasm</keyword>
<dbReference type="EMBL" id="AFXA01000011">
    <property type="protein sequence ID" value="EGV00210.1"/>
    <property type="molecule type" value="Genomic_DNA"/>
</dbReference>
<keyword evidence="5 11" id="KW-0436">Ligase</keyword>
<keyword evidence="7 11" id="KW-0067">ATP-binding</keyword>
<dbReference type="AlphaFoldDB" id="F9UKK5"/>
<evidence type="ECO:0000256" key="2">
    <source>
        <dbReference type="ARBA" id="ARBA00005594"/>
    </source>
</evidence>
<evidence type="ECO:0000259" key="13">
    <source>
        <dbReference type="SMART" id="SM00836"/>
    </source>
</evidence>
<comment type="subcellular location">
    <subcellularLocation>
        <location evidence="1 11">Cytoplasm</location>
    </subcellularLocation>
</comment>
<dbReference type="GO" id="GO:0006420">
    <property type="term" value="P:arginyl-tRNA aminoacylation"/>
    <property type="evidence" value="ECO:0007669"/>
    <property type="project" value="UniProtKB-UniRule"/>
</dbReference>
<dbReference type="Gene3D" id="1.10.730.10">
    <property type="entry name" value="Isoleucyl-tRNA Synthetase, Domain 1"/>
    <property type="match status" value="1"/>
</dbReference>
<dbReference type="SMART" id="SM00836">
    <property type="entry name" value="DALR_1"/>
    <property type="match status" value="1"/>
</dbReference>
<proteinExistence type="inferred from homology"/>
<evidence type="ECO:0000313" key="15">
    <source>
        <dbReference type="EMBL" id="EGV00210.1"/>
    </source>
</evidence>
<dbReference type="HAMAP" id="MF_00123">
    <property type="entry name" value="Arg_tRNA_synth"/>
    <property type="match status" value="1"/>
</dbReference>
<comment type="similarity">
    <text evidence="2 11 12">Belongs to the class-I aminoacyl-tRNA synthetase family.</text>
</comment>
<dbReference type="InterPro" id="IPR036695">
    <property type="entry name" value="Arg-tRNA-synth_N_sf"/>
</dbReference>
<keyword evidence="16" id="KW-1185">Reference proteome</keyword>
<reference evidence="15 16" key="1">
    <citation type="journal article" date="2013" name="Genome Announc.">
        <title>Genome Sequence of Mycoplasma columbinum Strain SF7.</title>
        <authorList>
            <person name="Guo Z."/>
            <person name="Xu X."/>
            <person name="Zheng Q."/>
            <person name="Li T."/>
            <person name="Kuang S."/>
            <person name="Zhang Z."/>
            <person name="Chen Y."/>
            <person name="Lu X."/>
            <person name="Zhou R."/>
            <person name="Bi D."/>
            <person name="Jin H."/>
        </authorList>
    </citation>
    <scope>NUCLEOTIDE SEQUENCE [LARGE SCALE GENOMIC DNA]</scope>
    <source>
        <strain evidence="15 16">SF7</strain>
    </source>
</reference>
<feature type="short sequence motif" description="'HIGH' region" evidence="11">
    <location>
        <begin position="117"/>
        <end position="127"/>
    </location>
</feature>
<comment type="subunit">
    <text evidence="3 11">Monomer.</text>
</comment>
<protein>
    <recommendedName>
        <fullName evidence="11">Arginine--tRNA ligase</fullName>
        <ecNumber evidence="11">6.1.1.19</ecNumber>
    </recommendedName>
    <alternativeName>
        <fullName evidence="11">Arginyl-tRNA synthetase</fullName>
        <shortName evidence="11">ArgRS</shortName>
    </alternativeName>
</protein>
<keyword evidence="9 11" id="KW-0030">Aminoacyl-tRNA synthetase</keyword>
<evidence type="ECO:0000256" key="12">
    <source>
        <dbReference type="RuleBase" id="RU363038"/>
    </source>
</evidence>
<dbReference type="InterPro" id="IPR001278">
    <property type="entry name" value="Arg-tRNA-ligase"/>
</dbReference>
<dbReference type="STRING" id="1037410.MCSF7_02091"/>
<evidence type="ECO:0000256" key="5">
    <source>
        <dbReference type="ARBA" id="ARBA00022598"/>
    </source>
</evidence>
<dbReference type="InterPro" id="IPR008909">
    <property type="entry name" value="DALR_anticod-bd"/>
</dbReference>
<dbReference type="Proteomes" id="UP000004978">
    <property type="component" value="Unassembled WGS sequence"/>
</dbReference>
<dbReference type="SUPFAM" id="SSF55190">
    <property type="entry name" value="Arginyl-tRNA synthetase (ArgRS), N-terminal 'additional' domain"/>
    <property type="match status" value="1"/>
</dbReference>
<dbReference type="InterPro" id="IPR009080">
    <property type="entry name" value="tRNAsynth_Ia_anticodon-bd"/>
</dbReference>
<dbReference type="CDD" id="cd00671">
    <property type="entry name" value="ArgRS_core"/>
    <property type="match status" value="1"/>
</dbReference>
<evidence type="ECO:0000256" key="9">
    <source>
        <dbReference type="ARBA" id="ARBA00023146"/>
    </source>
</evidence>
<dbReference type="InterPro" id="IPR014729">
    <property type="entry name" value="Rossmann-like_a/b/a_fold"/>
</dbReference>
<dbReference type="EC" id="6.1.1.19" evidence="11"/>
<dbReference type="GO" id="GO:0004814">
    <property type="term" value="F:arginine-tRNA ligase activity"/>
    <property type="evidence" value="ECO:0007669"/>
    <property type="project" value="UniProtKB-UniRule"/>
</dbReference>